<keyword evidence="1" id="KW-0472">Membrane</keyword>
<evidence type="ECO:0000256" key="1">
    <source>
        <dbReference type="SAM" id="Phobius"/>
    </source>
</evidence>
<keyword evidence="1" id="KW-0812">Transmembrane</keyword>
<protein>
    <submittedName>
        <fullName evidence="2">RDD family protein</fullName>
    </submittedName>
</protein>
<evidence type="ECO:0000313" key="2">
    <source>
        <dbReference type="EMBL" id="NEU99687.1"/>
    </source>
</evidence>
<comment type="caution">
    <text evidence="2">The sequence shown here is derived from an EMBL/GenBank/DDBJ whole genome shotgun (WGS) entry which is preliminary data.</text>
</comment>
<feature type="transmembrane region" description="Helical" evidence="1">
    <location>
        <begin position="20"/>
        <end position="41"/>
    </location>
</feature>
<accession>A0A6P1BMD4</accession>
<dbReference type="Proteomes" id="UP000468531">
    <property type="component" value="Unassembled WGS sequence"/>
</dbReference>
<reference evidence="2 3" key="1">
    <citation type="journal article" date="2020" name="Arch. Microbiol.">
        <title>Bradyrhizobium uaiense sp. nov., a new highly efficient cowpea symbiont.</title>
        <authorList>
            <person name="Cabral Michel D."/>
            <person name="Azarias Guimaraes A."/>
            <person name="Martins da Costa E."/>
            <person name="Soares de Carvalho T."/>
            <person name="Balsanelli E."/>
            <person name="Willems A."/>
            <person name="Maltempi de Souza E."/>
            <person name="de Souza Moreira F.M."/>
        </authorList>
    </citation>
    <scope>NUCLEOTIDE SEQUENCE [LARGE SCALE GENOMIC DNA]</scope>
    <source>
        <strain evidence="2 3">UFLA 03-164</strain>
    </source>
</reference>
<keyword evidence="3" id="KW-1185">Reference proteome</keyword>
<keyword evidence="1" id="KW-1133">Transmembrane helix</keyword>
<organism evidence="2 3">
    <name type="scientific">Bradyrhizobium uaiense</name>
    <dbReference type="NCBI Taxonomy" id="2594946"/>
    <lineage>
        <taxon>Bacteria</taxon>
        <taxon>Pseudomonadati</taxon>
        <taxon>Pseudomonadota</taxon>
        <taxon>Alphaproteobacteria</taxon>
        <taxon>Hyphomicrobiales</taxon>
        <taxon>Nitrobacteraceae</taxon>
        <taxon>Bradyrhizobium</taxon>
    </lineage>
</organism>
<evidence type="ECO:0000313" key="3">
    <source>
        <dbReference type="Proteomes" id="UP000468531"/>
    </source>
</evidence>
<feature type="transmembrane region" description="Helical" evidence="1">
    <location>
        <begin position="53"/>
        <end position="73"/>
    </location>
</feature>
<dbReference type="EMBL" id="VKHP01000141">
    <property type="protein sequence ID" value="NEU99687.1"/>
    <property type="molecule type" value="Genomic_DNA"/>
</dbReference>
<sequence>MGEEPDNVERSATVPAKPFWRRSLAGVLDFITVFFVGGYAIGAATGQTTKDGFNLTGAPALLPFALILAYFYLGWKVLGGTLWQRILGAR</sequence>
<proteinExistence type="predicted"/>
<dbReference type="AlphaFoldDB" id="A0A6P1BMD4"/>
<gene>
    <name evidence="2" type="ORF">FNJ47_28655</name>
</gene>
<name>A0A6P1BMD4_9BRAD</name>